<evidence type="ECO:0000313" key="3">
    <source>
        <dbReference type="Proteomes" id="UP000054018"/>
    </source>
</evidence>
<keyword evidence="3" id="KW-1185">Reference proteome</keyword>
<dbReference type="HOGENOM" id="CLU_003703_1_1_1"/>
<name>A0A0C9ZE21_9AGAM</name>
<feature type="non-terminal residue" evidence="2">
    <location>
        <position position="285"/>
    </location>
</feature>
<dbReference type="Pfam" id="PF18803">
    <property type="entry name" value="CxC2"/>
    <property type="match status" value="1"/>
</dbReference>
<dbReference type="STRING" id="765257.A0A0C9ZE21"/>
<dbReference type="Proteomes" id="UP000054018">
    <property type="component" value="Unassembled WGS sequence"/>
</dbReference>
<organism evidence="2 3">
    <name type="scientific">Pisolithus microcarpus 441</name>
    <dbReference type="NCBI Taxonomy" id="765257"/>
    <lineage>
        <taxon>Eukaryota</taxon>
        <taxon>Fungi</taxon>
        <taxon>Dikarya</taxon>
        <taxon>Basidiomycota</taxon>
        <taxon>Agaricomycotina</taxon>
        <taxon>Agaricomycetes</taxon>
        <taxon>Agaricomycetidae</taxon>
        <taxon>Boletales</taxon>
        <taxon>Sclerodermatineae</taxon>
        <taxon>Pisolithaceae</taxon>
        <taxon>Pisolithus</taxon>
    </lineage>
</organism>
<protein>
    <recommendedName>
        <fullName evidence="1">CxC2-like cysteine cluster KDZ transposase-associated domain-containing protein</fullName>
    </recommendedName>
</protein>
<dbReference type="InterPro" id="IPR041457">
    <property type="entry name" value="CxC2_KDZ-assoc"/>
</dbReference>
<evidence type="ECO:0000313" key="2">
    <source>
        <dbReference type="EMBL" id="KIK24179.1"/>
    </source>
</evidence>
<feature type="domain" description="CxC2-like cysteine cluster KDZ transposase-associated" evidence="1">
    <location>
        <begin position="136"/>
        <end position="218"/>
    </location>
</feature>
<dbReference type="EMBL" id="KN833719">
    <property type="protein sequence ID" value="KIK24179.1"/>
    <property type="molecule type" value="Genomic_DNA"/>
</dbReference>
<reference evidence="2 3" key="1">
    <citation type="submission" date="2014-04" db="EMBL/GenBank/DDBJ databases">
        <authorList>
            <consortium name="DOE Joint Genome Institute"/>
            <person name="Kuo A."/>
            <person name="Kohler A."/>
            <person name="Costa M.D."/>
            <person name="Nagy L.G."/>
            <person name="Floudas D."/>
            <person name="Copeland A."/>
            <person name="Barry K.W."/>
            <person name="Cichocki N."/>
            <person name="Veneault-Fourrey C."/>
            <person name="LaButti K."/>
            <person name="Lindquist E.A."/>
            <person name="Lipzen A."/>
            <person name="Lundell T."/>
            <person name="Morin E."/>
            <person name="Murat C."/>
            <person name="Sun H."/>
            <person name="Tunlid A."/>
            <person name="Henrissat B."/>
            <person name="Grigoriev I.V."/>
            <person name="Hibbett D.S."/>
            <person name="Martin F."/>
            <person name="Nordberg H.P."/>
            <person name="Cantor M.N."/>
            <person name="Hua S.X."/>
        </authorList>
    </citation>
    <scope>NUCLEOTIDE SEQUENCE [LARGE SCALE GENOMIC DNA]</scope>
    <source>
        <strain evidence="2 3">441</strain>
    </source>
</reference>
<dbReference type="OrthoDB" id="3149508at2759"/>
<sequence length="285" mass="33000">QSQNDFVREWLPWRAEYLNVILEGEQLGICEQCCEAEGSVWCMSCTGVHAWCGPCAVRAHRNLPFHKVQRWNGTHYEPTSLMELGFLWHIGHGGDPCPHNWSDPDPDESGYMTVEEPPNHRSRHSDDLAIRRSSWFQMTIVHTEGIFSHEVSMCNCPGSDSSDWHLDLLRQRLLPASISKPKTAFTFDVLDYFLIDAPECKTSAMSFYQQLRRFTNNAFPERIPDRYRELMRVSQLWRDLKHRKWFGFGHDMDQDPGDGGLALFCPACPQPGINLPADWKVQYDR</sequence>
<evidence type="ECO:0000259" key="1">
    <source>
        <dbReference type="Pfam" id="PF18803"/>
    </source>
</evidence>
<proteinExistence type="predicted"/>
<dbReference type="AlphaFoldDB" id="A0A0C9ZE21"/>
<gene>
    <name evidence="2" type="ORF">PISMIDRAFT_99151</name>
</gene>
<accession>A0A0C9ZE21</accession>
<reference evidence="3" key="2">
    <citation type="submission" date="2015-01" db="EMBL/GenBank/DDBJ databases">
        <title>Evolutionary Origins and Diversification of the Mycorrhizal Mutualists.</title>
        <authorList>
            <consortium name="DOE Joint Genome Institute"/>
            <consortium name="Mycorrhizal Genomics Consortium"/>
            <person name="Kohler A."/>
            <person name="Kuo A."/>
            <person name="Nagy L.G."/>
            <person name="Floudas D."/>
            <person name="Copeland A."/>
            <person name="Barry K.W."/>
            <person name="Cichocki N."/>
            <person name="Veneault-Fourrey C."/>
            <person name="LaButti K."/>
            <person name="Lindquist E.A."/>
            <person name="Lipzen A."/>
            <person name="Lundell T."/>
            <person name="Morin E."/>
            <person name="Murat C."/>
            <person name="Riley R."/>
            <person name="Ohm R."/>
            <person name="Sun H."/>
            <person name="Tunlid A."/>
            <person name="Henrissat B."/>
            <person name="Grigoriev I.V."/>
            <person name="Hibbett D.S."/>
            <person name="Martin F."/>
        </authorList>
    </citation>
    <scope>NUCLEOTIDE SEQUENCE [LARGE SCALE GENOMIC DNA]</scope>
    <source>
        <strain evidence="3">441</strain>
    </source>
</reference>